<dbReference type="GO" id="GO:0004803">
    <property type="term" value="F:transposase activity"/>
    <property type="evidence" value="ECO:0007669"/>
    <property type="project" value="InterPro"/>
</dbReference>
<feature type="domain" description="Transposase IS200-like" evidence="1">
    <location>
        <begin position="15"/>
        <end position="130"/>
    </location>
</feature>
<dbReference type="Gene3D" id="3.30.70.1290">
    <property type="entry name" value="Transposase IS200-like"/>
    <property type="match status" value="1"/>
</dbReference>
<dbReference type="InterPro" id="IPR002686">
    <property type="entry name" value="Transposase_17"/>
</dbReference>
<organism evidence="2 3">
    <name type="scientific">Thauera aminoaromatica</name>
    <dbReference type="NCBI Taxonomy" id="164330"/>
    <lineage>
        <taxon>Bacteria</taxon>
        <taxon>Pseudomonadati</taxon>
        <taxon>Pseudomonadota</taxon>
        <taxon>Betaproteobacteria</taxon>
        <taxon>Rhodocyclales</taxon>
        <taxon>Zoogloeaceae</taxon>
        <taxon>Thauera</taxon>
    </lineage>
</organism>
<dbReference type="PANTHER" id="PTHR36966:SF1">
    <property type="entry name" value="REP-ASSOCIATED TYROSINE TRANSPOSASE"/>
    <property type="match status" value="1"/>
</dbReference>
<dbReference type="PANTHER" id="PTHR36966">
    <property type="entry name" value="REP-ASSOCIATED TYROSINE TRANSPOSASE"/>
    <property type="match status" value="1"/>
</dbReference>
<dbReference type="GO" id="GO:0006313">
    <property type="term" value="P:DNA transposition"/>
    <property type="evidence" value="ECO:0007669"/>
    <property type="project" value="InterPro"/>
</dbReference>
<reference evidence="2 3" key="2">
    <citation type="journal article" date="2012" name="Stand. Genomic Sci.">
        <title>Complete genome sequence of Thauera aminoaromatica strain MZ1T.</title>
        <authorList>
            <person name="Jiang K."/>
            <person name="Sanseverino J."/>
            <person name="Chauhan A."/>
            <person name="Lucas S."/>
            <person name="Copeland A."/>
            <person name="Lapidus A."/>
            <person name="Del Rio T.G."/>
            <person name="Dalin E."/>
            <person name="Tice H."/>
            <person name="Bruce D."/>
            <person name="Goodwin L."/>
            <person name="Pitluck S."/>
            <person name="Sims D."/>
            <person name="Brettin T."/>
            <person name="Detter J.C."/>
            <person name="Han C."/>
            <person name="Chang Y.J."/>
            <person name="Larimer F."/>
            <person name="Land M."/>
            <person name="Hauser L."/>
            <person name="Kyrpides N.C."/>
            <person name="Mikhailova N."/>
            <person name="Moser S."/>
            <person name="Jegier P."/>
            <person name="Close D."/>
            <person name="Debruyn J.M."/>
            <person name="Wang Y."/>
            <person name="Layton A.C."/>
            <person name="Allen M.S."/>
            <person name="Sayler G.S."/>
        </authorList>
    </citation>
    <scope>NUCLEOTIDE SEQUENCE [LARGE SCALE GENOMIC DNA]</scope>
    <source>
        <strain evidence="2 3">MZ1T</strain>
    </source>
</reference>
<dbReference type="InterPro" id="IPR036515">
    <property type="entry name" value="Transposase_17_sf"/>
</dbReference>
<dbReference type="SUPFAM" id="SSF143422">
    <property type="entry name" value="Transposase IS200-like"/>
    <property type="match status" value="1"/>
</dbReference>
<dbReference type="HOGENOM" id="CLU_068226_2_1_4"/>
<keyword evidence="3" id="KW-1185">Reference proteome</keyword>
<protein>
    <recommendedName>
        <fullName evidence="1">Transposase IS200-like domain-containing protein</fullName>
    </recommendedName>
</protein>
<dbReference type="OrthoDB" id="9814067at2"/>
<dbReference type="RefSeq" id="WP_012584876.1">
    <property type="nucleotide sequence ID" value="NC_011662.2"/>
</dbReference>
<dbReference type="Pfam" id="PF01797">
    <property type="entry name" value="Y1_Tnp"/>
    <property type="match status" value="1"/>
</dbReference>
<dbReference type="AlphaFoldDB" id="C4ZJF9"/>
<evidence type="ECO:0000313" key="2">
    <source>
        <dbReference type="EMBL" id="ACK53892.1"/>
    </source>
</evidence>
<dbReference type="Proteomes" id="UP000002186">
    <property type="component" value="Chromosome"/>
</dbReference>
<evidence type="ECO:0000259" key="1">
    <source>
        <dbReference type="SMART" id="SM01321"/>
    </source>
</evidence>
<dbReference type="GO" id="GO:0043565">
    <property type="term" value="F:sequence-specific DNA binding"/>
    <property type="evidence" value="ECO:0007669"/>
    <property type="project" value="TreeGrafter"/>
</dbReference>
<evidence type="ECO:0000313" key="3">
    <source>
        <dbReference type="Proteomes" id="UP000002186"/>
    </source>
</evidence>
<proteinExistence type="predicted"/>
<name>C4ZJF9_THASP</name>
<gene>
    <name evidence="2" type="ordered locus">Tmz1t_1133</name>
</gene>
<reference evidence="3" key="1">
    <citation type="submission" date="2009-05" db="EMBL/GenBank/DDBJ databases">
        <title>Complete sequence of chromosome of Thauera sp. MZ1T.</title>
        <authorList>
            <consortium name="US DOE Joint Genome Institute"/>
            <person name="Lucas S."/>
            <person name="Copeland A."/>
            <person name="Lapidus A."/>
            <person name="Glavina del Rio T."/>
            <person name="Dalin E."/>
            <person name="Tice H."/>
            <person name="Bruce D."/>
            <person name="Goodwin L."/>
            <person name="Pitluck S."/>
            <person name="Sims D."/>
            <person name="Brettin T."/>
            <person name="Detter J.C."/>
            <person name="Han C."/>
            <person name="Larimer F."/>
            <person name="Land M."/>
            <person name="Hauser L."/>
            <person name="Kyrpides N."/>
            <person name="Mikhailova N."/>
            <person name="Sayler G.S."/>
        </authorList>
    </citation>
    <scope>NUCLEOTIDE SEQUENCE [LARGE SCALE GENOMIC DNA]</scope>
    <source>
        <strain evidence="3">MZ1T</strain>
    </source>
</reference>
<dbReference type="NCBIfam" id="NF047646">
    <property type="entry name" value="REP_Tyr_transpos"/>
    <property type="match status" value="1"/>
</dbReference>
<accession>C4ZJF9</accession>
<dbReference type="KEGG" id="tmz:Tmz1t_1133"/>
<dbReference type="InterPro" id="IPR052715">
    <property type="entry name" value="RAYT_transposase"/>
</dbReference>
<dbReference type="STRING" id="85643.Tmz1t_1133"/>
<sequence>MLPHTHHLRRGRVSEAGRIYLITTVTHGRARLFDDLRLARSTIAHLRHADVQGRSTTLAWVLMPDHLHWLVQLESGSLSRLVAGFKAASARAINHLLHTPGQPRWQTGFHDHALREEEDLSALARYIVANPLRAGLVASVRAYPHWDAVWLPG</sequence>
<dbReference type="EMBL" id="CP001281">
    <property type="protein sequence ID" value="ACK53892.1"/>
    <property type="molecule type" value="Genomic_DNA"/>
</dbReference>
<dbReference type="SMART" id="SM01321">
    <property type="entry name" value="Y1_Tnp"/>
    <property type="match status" value="1"/>
</dbReference>
<dbReference type="eggNOG" id="COG1943">
    <property type="taxonomic scope" value="Bacteria"/>
</dbReference>